<comment type="caution">
    <text evidence="9">The sequence shown here is derived from an EMBL/GenBank/DDBJ whole genome shotgun (WGS) entry which is preliminary data.</text>
</comment>
<dbReference type="Gene3D" id="3.10.20.800">
    <property type="match status" value="1"/>
</dbReference>
<evidence type="ECO:0000256" key="1">
    <source>
        <dbReference type="ARBA" id="ARBA00004752"/>
    </source>
</evidence>
<keyword evidence="7" id="KW-1133">Transmembrane helix</keyword>
<keyword evidence="5 6" id="KW-0961">Cell wall biogenesis/degradation</keyword>
<dbReference type="InterPro" id="IPR005490">
    <property type="entry name" value="LD_TPept_cat_dom"/>
</dbReference>
<keyword evidence="2" id="KW-0808">Transferase</keyword>
<evidence type="ECO:0000313" key="10">
    <source>
        <dbReference type="Proteomes" id="UP001431693"/>
    </source>
</evidence>
<proteinExistence type="predicted"/>
<evidence type="ECO:0000259" key="8">
    <source>
        <dbReference type="PROSITE" id="PS52029"/>
    </source>
</evidence>
<accession>A0ABT6ZIX2</accession>
<dbReference type="PANTHER" id="PTHR30582:SF33">
    <property type="entry name" value="EXPORTED PROTEIN"/>
    <property type="match status" value="1"/>
</dbReference>
<dbReference type="Gene3D" id="2.40.440.10">
    <property type="entry name" value="L,D-transpeptidase catalytic domain-like"/>
    <property type="match status" value="1"/>
</dbReference>
<keyword evidence="7" id="KW-0812">Transmembrane</keyword>
<dbReference type="InterPro" id="IPR038063">
    <property type="entry name" value="Transpep_catalytic_dom"/>
</dbReference>
<organism evidence="9 10">
    <name type="scientific">Kribbibacterium absianum</name>
    <dbReference type="NCBI Taxonomy" id="3044210"/>
    <lineage>
        <taxon>Bacteria</taxon>
        <taxon>Bacillati</taxon>
        <taxon>Actinomycetota</taxon>
        <taxon>Coriobacteriia</taxon>
        <taxon>Coriobacteriales</taxon>
        <taxon>Kribbibacteriaceae</taxon>
        <taxon>Kribbibacterium</taxon>
    </lineage>
</organism>
<feature type="active site" description="Nucleophile" evidence="6">
    <location>
        <position position="454"/>
    </location>
</feature>
<keyword evidence="4 6" id="KW-0573">Peptidoglycan synthesis</keyword>
<dbReference type="PANTHER" id="PTHR30582">
    <property type="entry name" value="L,D-TRANSPEPTIDASE"/>
    <property type="match status" value="1"/>
</dbReference>
<dbReference type="Proteomes" id="UP001431693">
    <property type="component" value="Unassembled WGS sequence"/>
</dbReference>
<keyword evidence="10" id="KW-1185">Reference proteome</keyword>
<dbReference type="RefSeq" id="WP_283712487.1">
    <property type="nucleotide sequence ID" value="NZ_JASJEW010000001.1"/>
</dbReference>
<name>A0ABT6ZIX2_9ACTN</name>
<evidence type="ECO:0000256" key="2">
    <source>
        <dbReference type="ARBA" id="ARBA00022679"/>
    </source>
</evidence>
<comment type="pathway">
    <text evidence="1 6">Cell wall biogenesis; peptidoglycan biosynthesis.</text>
</comment>
<keyword evidence="3 6" id="KW-0133">Cell shape</keyword>
<evidence type="ECO:0000256" key="3">
    <source>
        <dbReference type="ARBA" id="ARBA00022960"/>
    </source>
</evidence>
<feature type="transmembrane region" description="Helical" evidence="7">
    <location>
        <begin position="12"/>
        <end position="38"/>
    </location>
</feature>
<sequence length="479" mass="51057">MPKTAKRLGTGAKVAIGVTGALCVVYVAGVAFFSSVFMPNTTLLGRNVSLRTVSNVAASLDGRTNAYVLTVEGDGLDLSIPGTEISLTFDGSAYTRSAIEETNPWAWPIEVFATHDITSAHGASYDADRLKEVVESAVNTFNEKASDPVNATIGYDEGAKAFVVKAEQPGTKLDSNAVLSSVKAAVDEFKTSVTLGEADLVKATVTSEDKALQKAADEANEYLKANVKLALDGLDAGTIDAGKIIDWVTLDENLAATLDTDAIRSWGANELSHQLDTVGTARTYTRPDGKTVTVTGGSYGWNINSTELADQLVSAIENGQTTTLQVPTYQTAEQLPDANGKDWGDTYIDADLAEQHARMYQGGQLVWESDFVSGNSSMGYDTPTGVYFIDSYFNKTSPSSTLIGKTDPETKKPEYETPVSYWMPFVGNAIGFHDATWRSNFGGTIYQTNGSHGCVNLPADKAAELCNLINQGTVVVVHG</sequence>
<dbReference type="InterPro" id="IPR038054">
    <property type="entry name" value="LD_TPept-like_central_sf"/>
</dbReference>
<dbReference type="SUPFAM" id="SSF141523">
    <property type="entry name" value="L,D-transpeptidase catalytic domain-like"/>
    <property type="match status" value="1"/>
</dbReference>
<feature type="active site" description="Proton donor/acceptor" evidence="6">
    <location>
        <position position="433"/>
    </location>
</feature>
<gene>
    <name evidence="9" type="ORF">QJ043_01960</name>
</gene>
<dbReference type="PROSITE" id="PS52029">
    <property type="entry name" value="LD_TPASE"/>
    <property type="match status" value="1"/>
</dbReference>
<dbReference type="CDD" id="cd16913">
    <property type="entry name" value="YkuD_like"/>
    <property type="match status" value="1"/>
</dbReference>
<reference evidence="9" key="1">
    <citation type="submission" date="2023-05" db="EMBL/GenBank/DDBJ databases">
        <title>[olsenella] sp. nov., isolated from a pig farm feces dump.</title>
        <authorList>
            <person name="Chang Y.-H."/>
        </authorList>
    </citation>
    <scope>NUCLEOTIDE SEQUENCE</scope>
    <source>
        <strain evidence="9">YH-ols2217</strain>
    </source>
</reference>
<evidence type="ECO:0000256" key="7">
    <source>
        <dbReference type="SAM" id="Phobius"/>
    </source>
</evidence>
<evidence type="ECO:0000313" key="9">
    <source>
        <dbReference type="EMBL" id="MDJ1128847.1"/>
    </source>
</evidence>
<dbReference type="InterPro" id="IPR050979">
    <property type="entry name" value="LD-transpeptidase"/>
</dbReference>
<evidence type="ECO:0000256" key="5">
    <source>
        <dbReference type="ARBA" id="ARBA00023316"/>
    </source>
</evidence>
<evidence type="ECO:0000256" key="6">
    <source>
        <dbReference type="PROSITE-ProRule" id="PRU01373"/>
    </source>
</evidence>
<dbReference type="Pfam" id="PF03734">
    <property type="entry name" value="YkuD"/>
    <property type="match status" value="1"/>
</dbReference>
<protein>
    <submittedName>
        <fullName evidence="9">L,D-transpeptidase family protein</fullName>
    </submittedName>
</protein>
<evidence type="ECO:0000256" key="4">
    <source>
        <dbReference type="ARBA" id="ARBA00022984"/>
    </source>
</evidence>
<keyword evidence="7" id="KW-0472">Membrane</keyword>
<dbReference type="EMBL" id="JASJEX010000001">
    <property type="protein sequence ID" value="MDJ1128847.1"/>
    <property type="molecule type" value="Genomic_DNA"/>
</dbReference>
<feature type="domain" description="L,D-TPase catalytic" evidence="8">
    <location>
        <begin position="346"/>
        <end position="478"/>
    </location>
</feature>
<dbReference type="SUPFAM" id="SSF143985">
    <property type="entry name" value="L,D-transpeptidase pre-catalytic domain-like"/>
    <property type="match status" value="1"/>
</dbReference>